<name>J5KB87_9GAMM</name>
<feature type="transmembrane region" description="Helical" evidence="1">
    <location>
        <begin position="47"/>
        <end position="65"/>
    </location>
</feature>
<sequence length="134" mass="14883">MEMELWNIWATNRIPGAIGGLTVIIAVWVAARFSSVASEQSEENKTLFGKILLTAFGGSVILWGIQINLFAQGNYYAIARAFTRMKENGMDVSPGATEFANTYLVEPSLLNNPVAVVFFVTAFLIILYPIWFKK</sequence>
<protein>
    <submittedName>
        <fullName evidence="2">Peptidyl-arginine deiminase</fullName>
    </submittedName>
</protein>
<gene>
    <name evidence="2" type="ORF">NT02SARS_1149</name>
</gene>
<evidence type="ECO:0000313" key="3">
    <source>
        <dbReference type="Proteomes" id="UP000010116"/>
    </source>
</evidence>
<dbReference type="AlphaFoldDB" id="J5KB87"/>
<feature type="transmembrane region" description="Helical" evidence="1">
    <location>
        <begin position="114"/>
        <end position="132"/>
    </location>
</feature>
<dbReference type="EMBL" id="JH611190">
    <property type="protein sequence ID" value="EJP72598.1"/>
    <property type="molecule type" value="Genomic_DNA"/>
</dbReference>
<evidence type="ECO:0000256" key="1">
    <source>
        <dbReference type="SAM" id="Phobius"/>
    </source>
</evidence>
<feature type="transmembrane region" description="Helical" evidence="1">
    <location>
        <begin position="14"/>
        <end position="35"/>
    </location>
</feature>
<keyword evidence="1" id="KW-0812">Transmembrane</keyword>
<proteinExistence type="predicted"/>
<reference evidence="2 3" key="1">
    <citation type="journal article" date="2012" name="ISME J.">
        <title>Genomic insights to SAR86, an abundant and uncultivated marine bacterial lineage.</title>
        <authorList>
            <person name="Dupont C.L."/>
            <person name="Rusch D.B."/>
            <person name="Yooseph S."/>
            <person name="Lombardo M.J."/>
            <person name="Richter R.A."/>
            <person name="Valas R."/>
            <person name="Novotny M."/>
            <person name="Yee-Greenbaum J."/>
            <person name="Selengut J.D."/>
            <person name="Haft D.H."/>
            <person name="Halpern A.L."/>
            <person name="Lasken R.S."/>
            <person name="Nealson K."/>
            <person name="Friedman R."/>
            <person name="Venter J.C."/>
        </authorList>
    </citation>
    <scope>NUCLEOTIDE SEQUENCE [LARGE SCALE GENOMIC DNA]</scope>
</reference>
<keyword evidence="1" id="KW-1133">Transmembrane helix</keyword>
<dbReference type="Proteomes" id="UP000010116">
    <property type="component" value="Unassembled WGS sequence"/>
</dbReference>
<keyword evidence="1" id="KW-0472">Membrane</keyword>
<accession>J5KB87</accession>
<evidence type="ECO:0000313" key="2">
    <source>
        <dbReference type="EMBL" id="EJP72598.1"/>
    </source>
</evidence>
<dbReference type="HOGENOM" id="CLU_1894735_0_0_6"/>
<organism evidence="2 3">
    <name type="scientific">SAR86 cluster bacterium SAR86B</name>
    <dbReference type="NCBI Taxonomy" id="1123867"/>
    <lineage>
        <taxon>Bacteria</taxon>
        <taxon>Pseudomonadati</taxon>
        <taxon>Pseudomonadota</taxon>
        <taxon>Gammaproteobacteria</taxon>
        <taxon>SAR86 cluster</taxon>
    </lineage>
</organism>